<dbReference type="Proteomes" id="UP000440578">
    <property type="component" value="Unassembled WGS sequence"/>
</dbReference>
<dbReference type="AlphaFoldDB" id="A0A6A4W861"/>
<name>A0A6A4W861_AMPAM</name>
<accession>A0A6A4W861</accession>
<dbReference type="OrthoDB" id="289228at2759"/>
<keyword evidence="3" id="KW-1185">Reference proteome</keyword>
<organism evidence="2 3">
    <name type="scientific">Amphibalanus amphitrite</name>
    <name type="common">Striped barnacle</name>
    <name type="synonym">Balanus amphitrite</name>
    <dbReference type="NCBI Taxonomy" id="1232801"/>
    <lineage>
        <taxon>Eukaryota</taxon>
        <taxon>Metazoa</taxon>
        <taxon>Ecdysozoa</taxon>
        <taxon>Arthropoda</taxon>
        <taxon>Crustacea</taxon>
        <taxon>Multicrustacea</taxon>
        <taxon>Cirripedia</taxon>
        <taxon>Thoracica</taxon>
        <taxon>Thoracicalcarea</taxon>
        <taxon>Balanomorpha</taxon>
        <taxon>Balanoidea</taxon>
        <taxon>Balanidae</taxon>
        <taxon>Amphibalaninae</taxon>
        <taxon>Amphibalanus</taxon>
    </lineage>
</organism>
<gene>
    <name evidence="2" type="primary">TLDC1_1</name>
    <name evidence="2" type="ORF">FJT64_004518</name>
</gene>
<evidence type="ECO:0000313" key="2">
    <source>
        <dbReference type="EMBL" id="KAF0298091.1"/>
    </source>
</evidence>
<sequence>MEIFLPSGFNENYMYLNVNQQTLPNGMLSGKKRFQIDVIEVWGVGPKPKKVDDDSAVKPSILDADPEGAAMVEMVKGGMHSEGLRETPTSDIPAEKELPPM</sequence>
<feature type="region of interest" description="Disordered" evidence="1">
    <location>
        <begin position="79"/>
        <end position="101"/>
    </location>
</feature>
<proteinExistence type="predicted"/>
<evidence type="ECO:0000313" key="3">
    <source>
        <dbReference type="Proteomes" id="UP000440578"/>
    </source>
</evidence>
<protein>
    <submittedName>
        <fullName evidence="2">TLD domain-containing protein 1</fullName>
    </submittedName>
</protein>
<evidence type="ECO:0000256" key="1">
    <source>
        <dbReference type="SAM" id="MobiDB-lite"/>
    </source>
</evidence>
<reference evidence="2 3" key="1">
    <citation type="submission" date="2019-07" db="EMBL/GenBank/DDBJ databases">
        <title>Draft genome assembly of a fouling barnacle, Amphibalanus amphitrite (Darwin, 1854): The first reference genome for Thecostraca.</title>
        <authorList>
            <person name="Kim W."/>
        </authorList>
    </citation>
    <scope>NUCLEOTIDE SEQUENCE [LARGE SCALE GENOMIC DNA]</scope>
    <source>
        <strain evidence="2">SNU_AA5</strain>
        <tissue evidence="2">Soma without cirri and trophi</tissue>
    </source>
</reference>
<comment type="caution">
    <text evidence="2">The sequence shown here is derived from an EMBL/GenBank/DDBJ whole genome shotgun (WGS) entry which is preliminary data.</text>
</comment>
<dbReference type="EMBL" id="VIIS01001446">
    <property type="protein sequence ID" value="KAF0298091.1"/>
    <property type="molecule type" value="Genomic_DNA"/>
</dbReference>